<feature type="domain" description="DRBM" evidence="5">
    <location>
        <begin position="174"/>
        <end position="242"/>
    </location>
</feature>
<protein>
    <recommendedName>
        <fullName evidence="5">DRBM domain-containing protein</fullName>
    </recommendedName>
</protein>
<evidence type="ECO:0000256" key="2">
    <source>
        <dbReference type="ARBA" id="ARBA00022884"/>
    </source>
</evidence>
<keyword evidence="7" id="KW-1185">Reference proteome</keyword>
<evidence type="ECO:0000256" key="3">
    <source>
        <dbReference type="ARBA" id="ARBA00037597"/>
    </source>
</evidence>
<dbReference type="InterPro" id="IPR014720">
    <property type="entry name" value="dsRBD_dom"/>
</dbReference>
<accession>A0AAV7HL26</accession>
<feature type="domain" description="DRBM" evidence="5">
    <location>
        <begin position="95"/>
        <end position="164"/>
    </location>
</feature>
<dbReference type="SUPFAM" id="SSF54768">
    <property type="entry name" value="dsRNA-binding domain-like"/>
    <property type="match status" value="3"/>
</dbReference>
<dbReference type="GO" id="GO:0003725">
    <property type="term" value="F:double-stranded RNA binding"/>
    <property type="evidence" value="ECO:0007669"/>
    <property type="project" value="InterPro"/>
</dbReference>
<dbReference type="Gene3D" id="3.30.160.20">
    <property type="match status" value="3"/>
</dbReference>
<sequence length="556" mass="61403">MHKNRLQELCHKRMWALPAYTNTRNGPDHNPLFGASVVVDGQTFDAPNLSKSVKEAQNKAAEVALDYLSAIPSASATPSQAAGDEPPPATNAQISYKSQLQQYAQKRNIGVLKYDSVREGSAHALRFKARVTIDGQTFESSQYFSTLREAEHSAARVALTSLPLEENRQDEPNFYKNLLQQLVQKEGRSLPIYNTLCDGESHMPVFASTVVLDGESFVGDVARTKKQAEMNAAKVALDHLKGRINAHSMEVTRGKPNNNLEQPKIHTSRPLSIMTKERNQIAEGNDACLAKVTQPATGPSLNYQVNHNDSPFSLGNQLVGVNVINQPCLTSIPTSTLKIMEDHQAKGDTNVLEQQKDLSVPISNVKIKEEKKANGKIEDNEVVMNTTYHKLSTNTSIIMNERNDVILPFDYADKLDLSNLKLDSSGSAAKNKIAVVNNSHNSQNVNNRHDEIFSNEHVDRINFPVSKLDFDVKTKQEESKDVSTEDIDTEAIKDTDADVLKIADSPSLLCNRVLVYPRKPDMVLPAGATLMPFSDSAWVAVSLDISEHEDNLPTIL</sequence>
<comment type="function">
    <text evidence="3">Binds double-stranded RNA.</text>
</comment>
<dbReference type="SMART" id="SM00358">
    <property type="entry name" value="DSRM"/>
    <property type="match status" value="3"/>
</dbReference>
<proteinExistence type="predicted"/>
<name>A0AAV7HL26_DENCH</name>
<dbReference type="Pfam" id="PF00035">
    <property type="entry name" value="dsrm"/>
    <property type="match status" value="3"/>
</dbReference>
<comment type="caution">
    <text evidence="6">The sequence shown here is derived from an EMBL/GenBank/DDBJ whole genome shotgun (WGS) entry which is preliminary data.</text>
</comment>
<evidence type="ECO:0000259" key="5">
    <source>
        <dbReference type="PROSITE" id="PS50137"/>
    </source>
</evidence>
<keyword evidence="2 4" id="KW-0694">RNA-binding</keyword>
<evidence type="ECO:0000256" key="4">
    <source>
        <dbReference type="PROSITE-ProRule" id="PRU00266"/>
    </source>
</evidence>
<dbReference type="PROSITE" id="PS50137">
    <property type="entry name" value="DS_RBD"/>
    <property type="match status" value="3"/>
</dbReference>
<organism evidence="6 7">
    <name type="scientific">Dendrobium chrysotoxum</name>
    <name type="common">Orchid</name>
    <dbReference type="NCBI Taxonomy" id="161865"/>
    <lineage>
        <taxon>Eukaryota</taxon>
        <taxon>Viridiplantae</taxon>
        <taxon>Streptophyta</taxon>
        <taxon>Embryophyta</taxon>
        <taxon>Tracheophyta</taxon>
        <taxon>Spermatophyta</taxon>
        <taxon>Magnoliopsida</taxon>
        <taxon>Liliopsida</taxon>
        <taxon>Asparagales</taxon>
        <taxon>Orchidaceae</taxon>
        <taxon>Epidendroideae</taxon>
        <taxon>Malaxideae</taxon>
        <taxon>Dendrobiinae</taxon>
        <taxon>Dendrobium</taxon>
    </lineage>
</organism>
<dbReference type="Proteomes" id="UP000775213">
    <property type="component" value="Unassembled WGS sequence"/>
</dbReference>
<dbReference type="PANTHER" id="PTHR46031">
    <property type="match status" value="1"/>
</dbReference>
<reference evidence="6 7" key="1">
    <citation type="journal article" date="2021" name="Hortic Res">
        <title>Chromosome-scale assembly of the Dendrobium chrysotoxum genome enhances the understanding of orchid evolution.</title>
        <authorList>
            <person name="Zhang Y."/>
            <person name="Zhang G.Q."/>
            <person name="Zhang D."/>
            <person name="Liu X.D."/>
            <person name="Xu X.Y."/>
            <person name="Sun W.H."/>
            <person name="Yu X."/>
            <person name="Zhu X."/>
            <person name="Wang Z.W."/>
            <person name="Zhao X."/>
            <person name="Zhong W.Y."/>
            <person name="Chen H."/>
            <person name="Yin W.L."/>
            <person name="Huang T."/>
            <person name="Niu S.C."/>
            <person name="Liu Z.J."/>
        </authorList>
    </citation>
    <scope>NUCLEOTIDE SEQUENCE [LARGE SCALE GENOMIC DNA]</scope>
    <source>
        <strain evidence="6">Lindl</strain>
    </source>
</reference>
<dbReference type="InterPro" id="IPR044450">
    <property type="entry name" value="AtDRB-like_DSRM_1"/>
</dbReference>
<evidence type="ECO:0000313" key="7">
    <source>
        <dbReference type="Proteomes" id="UP000775213"/>
    </source>
</evidence>
<keyword evidence="1" id="KW-0677">Repeat</keyword>
<dbReference type="PANTHER" id="PTHR46031:SF26">
    <property type="entry name" value="DOUBLE-STRANDED RNA-BINDING PROTEIN 2"/>
    <property type="match status" value="1"/>
</dbReference>
<evidence type="ECO:0000313" key="6">
    <source>
        <dbReference type="EMBL" id="KAH0468835.1"/>
    </source>
</evidence>
<dbReference type="AlphaFoldDB" id="A0AAV7HL26"/>
<dbReference type="EMBL" id="JAGFBR010000003">
    <property type="protein sequence ID" value="KAH0468835.1"/>
    <property type="molecule type" value="Genomic_DNA"/>
</dbReference>
<evidence type="ECO:0000256" key="1">
    <source>
        <dbReference type="ARBA" id="ARBA00022737"/>
    </source>
</evidence>
<feature type="domain" description="DRBM" evidence="5">
    <location>
        <begin position="1"/>
        <end position="70"/>
    </location>
</feature>
<gene>
    <name evidence="6" type="ORF">IEQ34_002067</name>
</gene>
<dbReference type="CDD" id="cd19907">
    <property type="entry name" value="DSRM_AtDRB-like_rpt1"/>
    <property type="match status" value="1"/>
</dbReference>